<organism evidence="1 2">
    <name type="scientific">Smallanthus sonchifolius</name>
    <dbReference type="NCBI Taxonomy" id="185202"/>
    <lineage>
        <taxon>Eukaryota</taxon>
        <taxon>Viridiplantae</taxon>
        <taxon>Streptophyta</taxon>
        <taxon>Embryophyta</taxon>
        <taxon>Tracheophyta</taxon>
        <taxon>Spermatophyta</taxon>
        <taxon>Magnoliopsida</taxon>
        <taxon>eudicotyledons</taxon>
        <taxon>Gunneridae</taxon>
        <taxon>Pentapetalae</taxon>
        <taxon>asterids</taxon>
        <taxon>campanulids</taxon>
        <taxon>Asterales</taxon>
        <taxon>Asteraceae</taxon>
        <taxon>Asteroideae</taxon>
        <taxon>Heliantheae alliance</taxon>
        <taxon>Millerieae</taxon>
        <taxon>Smallanthus</taxon>
    </lineage>
</organism>
<proteinExistence type="predicted"/>
<dbReference type="EMBL" id="CM042039">
    <property type="protein sequence ID" value="KAI3726823.1"/>
    <property type="molecule type" value="Genomic_DNA"/>
</dbReference>
<keyword evidence="2" id="KW-1185">Reference proteome</keyword>
<protein>
    <submittedName>
        <fullName evidence="1">Uncharacterized protein</fullName>
    </submittedName>
</protein>
<gene>
    <name evidence="1" type="ORF">L1987_66629</name>
</gene>
<comment type="caution">
    <text evidence="1">The sequence shown here is derived from an EMBL/GenBank/DDBJ whole genome shotgun (WGS) entry which is preliminary data.</text>
</comment>
<sequence length="97" mass="10722">MNLSPVFNSPAGVHGLLTMLRKEPLTVYGDGKQTSGTLKLESTSATTVAIDPPLTSLQTYKYSLQHYLEAIDISREQHLDIIHTVMKNKIDAKVNLI</sequence>
<evidence type="ECO:0000313" key="2">
    <source>
        <dbReference type="Proteomes" id="UP001056120"/>
    </source>
</evidence>
<dbReference type="Proteomes" id="UP001056120">
    <property type="component" value="Linkage Group LG22"/>
</dbReference>
<accession>A0ACB9BXS7</accession>
<reference evidence="1 2" key="2">
    <citation type="journal article" date="2022" name="Mol. Ecol. Resour.">
        <title>The genomes of chicory, endive, great burdock and yacon provide insights into Asteraceae paleo-polyploidization history and plant inulin production.</title>
        <authorList>
            <person name="Fan W."/>
            <person name="Wang S."/>
            <person name="Wang H."/>
            <person name="Wang A."/>
            <person name="Jiang F."/>
            <person name="Liu H."/>
            <person name="Zhao H."/>
            <person name="Xu D."/>
            <person name="Zhang Y."/>
        </authorList>
    </citation>
    <scope>NUCLEOTIDE SEQUENCE [LARGE SCALE GENOMIC DNA]</scope>
    <source>
        <strain evidence="2">cv. Yunnan</strain>
        <tissue evidence="1">Leaves</tissue>
    </source>
</reference>
<name>A0ACB9BXS7_9ASTR</name>
<reference evidence="2" key="1">
    <citation type="journal article" date="2022" name="Mol. Ecol. Resour.">
        <title>The genomes of chicory, endive, great burdock and yacon provide insights into Asteraceae palaeo-polyploidization history and plant inulin production.</title>
        <authorList>
            <person name="Fan W."/>
            <person name="Wang S."/>
            <person name="Wang H."/>
            <person name="Wang A."/>
            <person name="Jiang F."/>
            <person name="Liu H."/>
            <person name="Zhao H."/>
            <person name="Xu D."/>
            <person name="Zhang Y."/>
        </authorList>
    </citation>
    <scope>NUCLEOTIDE SEQUENCE [LARGE SCALE GENOMIC DNA]</scope>
    <source>
        <strain evidence="2">cv. Yunnan</strain>
    </source>
</reference>
<evidence type="ECO:0000313" key="1">
    <source>
        <dbReference type="EMBL" id="KAI3726823.1"/>
    </source>
</evidence>